<dbReference type="AlphaFoldDB" id="A0A2L0FBM0"/>
<accession>A0A2L0FBM0</accession>
<name>A0A2L0FBM0_SORCE</name>
<proteinExistence type="predicted"/>
<organism evidence="1 2">
    <name type="scientific">Sorangium cellulosum</name>
    <name type="common">Polyangium cellulosum</name>
    <dbReference type="NCBI Taxonomy" id="56"/>
    <lineage>
        <taxon>Bacteria</taxon>
        <taxon>Pseudomonadati</taxon>
        <taxon>Myxococcota</taxon>
        <taxon>Polyangia</taxon>
        <taxon>Polyangiales</taxon>
        <taxon>Polyangiaceae</taxon>
        <taxon>Sorangium</taxon>
    </lineage>
</organism>
<evidence type="ECO:0000313" key="1">
    <source>
        <dbReference type="EMBL" id="AUX48995.1"/>
    </source>
</evidence>
<reference evidence="1 2" key="1">
    <citation type="submission" date="2015-09" db="EMBL/GenBank/DDBJ databases">
        <title>Sorangium comparison.</title>
        <authorList>
            <person name="Zaburannyi N."/>
            <person name="Bunk B."/>
            <person name="Overmann J."/>
            <person name="Mueller R."/>
        </authorList>
    </citation>
    <scope>NUCLEOTIDE SEQUENCE [LARGE SCALE GENOMIC DNA]</scope>
    <source>
        <strain evidence="1 2">So ce26</strain>
    </source>
</reference>
<dbReference type="OrthoDB" id="461957at2"/>
<dbReference type="Proteomes" id="UP000238348">
    <property type="component" value="Chromosome"/>
</dbReference>
<evidence type="ECO:0000313" key="2">
    <source>
        <dbReference type="Proteomes" id="UP000238348"/>
    </source>
</evidence>
<gene>
    <name evidence="1" type="ORF">SOCE26_105400</name>
</gene>
<protein>
    <submittedName>
        <fullName evidence="1">Uncharacterized protein</fullName>
    </submittedName>
</protein>
<dbReference type="RefSeq" id="WP_104986772.1">
    <property type="nucleotide sequence ID" value="NZ_CP012673.1"/>
</dbReference>
<dbReference type="EMBL" id="CP012673">
    <property type="protein sequence ID" value="AUX48995.1"/>
    <property type="molecule type" value="Genomic_DNA"/>
</dbReference>
<sequence length="62" mass="6820">MIRAVFLDAGPLGLLTQRTGKSPEVDECKRWVVALARAGVEVANVGHLSRFMNARVWRDIAA</sequence>